<evidence type="ECO:0000313" key="1">
    <source>
        <dbReference type="EMBL" id="KAI8527614.1"/>
    </source>
</evidence>
<sequence>MELGVKVNKLNHKNRKISTSSLSSNDIRNRSSILFKKARKTFDLSPTLGIEIRGGSNYILKEFVEMQEREFKEMIYA</sequence>
<name>A0ACC0LGU9_RHOML</name>
<gene>
    <name evidence="1" type="ORF">RHMOL_Rhmol12G0089200</name>
</gene>
<protein>
    <submittedName>
        <fullName evidence="1">Uncharacterized protein</fullName>
    </submittedName>
</protein>
<reference evidence="1" key="1">
    <citation type="submission" date="2022-02" db="EMBL/GenBank/DDBJ databases">
        <title>Plant Genome Project.</title>
        <authorList>
            <person name="Zhang R.-G."/>
        </authorList>
    </citation>
    <scope>NUCLEOTIDE SEQUENCE</scope>
    <source>
        <strain evidence="1">AT1</strain>
    </source>
</reference>
<dbReference type="EMBL" id="CM046399">
    <property type="protein sequence ID" value="KAI8527614.1"/>
    <property type="molecule type" value="Genomic_DNA"/>
</dbReference>
<keyword evidence="2" id="KW-1185">Reference proteome</keyword>
<dbReference type="Proteomes" id="UP001062846">
    <property type="component" value="Chromosome 12"/>
</dbReference>
<accession>A0ACC0LGU9</accession>
<proteinExistence type="predicted"/>
<organism evidence="1 2">
    <name type="scientific">Rhododendron molle</name>
    <name type="common">Chinese azalea</name>
    <name type="synonym">Azalea mollis</name>
    <dbReference type="NCBI Taxonomy" id="49168"/>
    <lineage>
        <taxon>Eukaryota</taxon>
        <taxon>Viridiplantae</taxon>
        <taxon>Streptophyta</taxon>
        <taxon>Embryophyta</taxon>
        <taxon>Tracheophyta</taxon>
        <taxon>Spermatophyta</taxon>
        <taxon>Magnoliopsida</taxon>
        <taxon>eudicotyledons</taxon>
        <taxon>Gunneridae</taxon>
        <taxon>Pentapetalae</taxon>
        <taxon>asterids</taxon>
        <taxon>Ericales</taxon>
        <taxon>Ericaceae</taxon>
        <taxon>Ericoideae</taxon>
        <taxon>Rhodoreae</taxon>
        <taxon>Rhododendron</taxon>
    </lineage>
</organism>
<comment type="caution">
    <text evidence="1">The sequence shown here is derived from an EMBL/GenBank/DDBJ whole genome shotgun (WGS) entry which is preliminary data.</text>
</comment>
<evidence type="ECO:0000313" key="2">
    <source>
        <dbReference type="Proteomes" id="UP001062846"/>
    </source>
</evidence>